<dbReference type="AlphaFoldDB" id="A0A5E4M619"/>
<keyword evidence="2" id="KW-1133">Transmembrane helix</keyword>
<name>A0A5E4M619_9HEMI</name>
<keyword evidence="2" id="KW-0472">Membrane</keyword>
<dbReference type="SUPFAM" id="SSF48403">
    <property type="entry name" value="Ankyrin repeat"/>
    <property type="match status" value="1"/>
</dbReference>
<organism evidence="3 4">
    <name type="scientific">Cinara cedri</name>
    <dbReference type="NCBI Taxonomy" id="506608"/>
    <lineage>
        <taxon>Eukaryota</taxon>
        <taxon>Metazoa</taxon>
        <taxon>Ecdysozoa</taxon>
        <taxon>Arthropoda</taxon>
        <taxon>Hexapoda</taxon>
        <taxon>Insecta</taxon>
        <taxon>Pterygota</taxon>
        <taxon>Neoptera</taxon>
        <taxon>Paraneoptera</taxon>
        <taxon>Hemiptera</taxon>
        <taxon>Sternorrhyncha</taxon>
        <taxon>Aphidomorpha</taxon>
        <taxon>Aphidoidea</taxon>
        <taxon>Aphididae</taxon>
        <taxon>Lachninae</taxon>
        <taxon>Cinara</taxon>
    </lineage>
</organism>
<protein>
    <submittedName>
        <fullName evidence="3">Ankyrin repeat-containing domain,Ankyrin repeat</fullName>
    </submittedName>
</protein>
<evidence type="ECO:0000256" key="1">
    <source>
        <dbReference type="PROSITE-ProRule" id="PRU00023"/>
    </source>
</evidence>
<dbReference type="OrthoDB" id="539213at2759"/>
<reference evidence="3 4" key="1">
    <citation type="submission" date="2019-08" db="EMBL/GenBank/DDBJ databases">
        <authorList>
            <person name="Alioto T."/>
            <person name="Alioto T."/>
            <person name="Gomez Garrido J."/>
        </authorList>
    </citation>
    <scope>NUCLEOTIDE SEQUENCE [LARGE SCALE GENOMIC DNA]</scope>
</reference>
<dbReference type="EMBL" id="CABPRJ010000284">
    <property type="protein sequence ID" value="VVC27605.1"/>
    <property type="molecule type" value="Genomic_DNA"/>
</dbReference>
<dbReference type="Pfam" id="PF00023">
    <property type="entry name" value="Ank"/>
    <property type="match status" value="1"/>
</dbReference>
<dbReference type="Proteomes" id="UP000325440">
    <property type="component" value="Unassembled WGS sequence"/>
</dbReference>
<feature type="transmembrane region" description="Helical" evidence="2">
    <location>
        <begin position="241"/>
        <end position="260"/>
    </location>
</feature>
<keyword evidence="4" id="KW-1185">Reference proteome</keyword>
<keyword evidence="1" id="KW-0040">ANK repeat</keyword>
<evidence type="ECO:0000313" key="3">
    <source>
        <dbReference type="EMBL" id="VVC27605.1"/>
    </source>
</evidence>
<dbReference type="InterPro" id="IPR036770">
    <property type="entry name" value="Ankyrin_rpt-contain_sf"/>
</dbReference>
<dbReference type="SMART" id="SM00248">
    <property type="entry name" value="ANK"/>
    <property type="match status" value="1"/>
</dbReference>
<dbReference type="PROSITE" id="PS50088">
    <property type="entry name" value="ANK_REPEAT"/>
    <property type="match status" value="1"/>
</dbReference>
<keyword evidence="2" id="KW-0812">Transmembrane</keyword>
<dbReference type="PROSITE" id="PS50297">
    <property type="entry name" value="ANK_REP_REGION"/>
    <property type="match status" value="1"/>
</dbReference>
<gene>
    <name evidence="3" type="ORF">CINCED_3A022238</name>
</gene>
<feature type="transmembrane region" description="Helical" evidence="2">
    <location>
        <begin position="266"/>
        <end position="284"/>
    </location>
</feature>
<dbReference type="InterPro" id="IPR002110">
    <property type="entry name" value="Ankyrin_rpt"/>
</dbReference>
<dbReference type="Gene3D" id="1.25.40.20">
    <property type="entry name" value="Ankyrin repeat-containing domain"/>
    <property type="match status" value="1"/>
</dbReference>
<evidence type="ECO:0000256" key="2">
    <source>
        <dbReference type="SAM" id="Phobius"/>
    </source>
</evidence>
<feature type="repeat" description="ANK" evidence="1">
    <location>
        <begin position="121"/>
        <end position="154"/>
    </location>
</feature>
<sequence length="317" mass="35562">MFDISNSYVAKGDIEKDENINKYSLLYGNNPILLAISKGWNHINEDDYSRICDNLQEHINQSELILPKYEENLERKLCIRNSIDADKKMLNKCSGLLKQRDIISKLLEREDLDINCIHLSNGMTPLHIACLRGDSPELIQRLLDKGANPDAVNYKGEKSIDMIGYSYEDTQKIIESITGGYKFGSEEKYDENKSVVATLPTRKEREDNIKVIREILHAAKSRSNTSTVDDQIPKYNNAKKAITTSTLVAITVMFPLSIYLIVQGSFVAAGIVVGCIIVAAAVLYHSNNSKADNKLPRGLLNDFKSGPESFKERSSIL</sequence>
<evidence type="ECO:0000313" key="4">
    <source>
        <dbReference type="Proteomes" id="UP000325440"/>
    </source>
</evidence>
<proteinExistence type="predicted"/>
<accession>A0A5E4M619</accession>